<proteinExistence type="predicted"/>
<feature type="chain" id="PRO_5046762451" evidence="1">
    <location>
        <begin position="19"/>
        <end position="99"/>
    </location>
</feature>
<dbReference type="Proteomes" id="UP001215827">
    <property type="component" value="Chromosome"/>
</dbReference>
<dbReference type="RefSeq" id="WP_278017154.1">
    <property type="nucleotide sequence ID" value="NZ_CP121106.1"/>
</dbReference>
<dbReference type="EMBL" id="CP121106">
    <property type="protein sequence ID" value="WFL78464.1"/>
    <property type="molecule type" value="Genomic_DNA"/>
</dbReference>
<feature type="signal peptide" evidence="1">
    <location>
        <begin position="1"/>
        <end position="18"/>
    </location>
</feature>
<gene>
    <name evidence="2" type="ORF">P7228_05200</name>
</gene>
<accession>A0ABY8FTY2</accession>
<name>A0ABY8FTY2_9SPHN</name>
<sequence length="99" mass="9500">MKKFSALLAVSAASLALAACGSADDASTEATADTVEMPADEALEGVTEEPVADADANAVAEEDDTNVSVDEANAAAEAAADVAADAAAAAEAAEAAATE</sequence>
<organism evidence="2 3">
    <name type="scientific">Altererythrobacter arenosus</name>
    <dbReference type="NCBI Taxonomy" id="3032592"/>
    <lineage>
        <taxon>Bacteria</taxon>
        <taxon>Pseudomonadati</taxon>
        <taxon>Pseudomonadota</taxon>
        <taxon>Alphaproteobacteria</taxon>
        <taxon>Sphingomonadales</taxon>
        <taxon>Erythrobacteraceae</taxon>
        <taxon>Altererythrobacter</taxon>
    </lineage>
</organism>
<dbReference type="PROSITE" id="PS51257">
    <property type="entry name" value="PROKAR_LIPOPROTEIN"/>
    <property type="match status" value="1"/>
</dbReference>
<protein>
    <submittedName>
        <fullName evidence="2">Uncharacterized protein</fullName>
    </submittedName>
</protein>
<keyword evidence="1" id="KW-0732">Signal</keyword>
<reference evidence="2 3" key="1">
    <citation type="submission" date="2023-03" db="EMBL/GenBank/DDBJ databases">
        <title>Altererythrobacter sp. CAU 1644 isolated from sand.</title>
        <authorList>
            <person name="Kim W."/>
        </authorList>
    </citation>
    <scope>NUCLEOTIDE SEQUENCE [LARGE SCALE GENOMIC DNA]</scope>
    <source>
        <strain evidence="2 3">CAU 1644</strain>
    </source>
</reference>
<evidence type="ECO:0000313" key="2">
    <source>
        <dbReference type="EMBL" id="WFL78464.1"/>
    </source>
</evidence>
<keyword evidence="3" id="KW-1185">Reference proteome</keyword>
<evidence type="ECO:0000256" key="1">
    <source>
        <dbReference type="SAM" id="SignalP"/>
    </source>
</evidence>
<evidence type="ECO:0000313" key="3">
    <source>
        <dbReference type="Proteomes" id="UP001215827"/>
    </source>
</evidence>